<sequence>MDQLLRVELAQLGTPHIELTVATVRAVVMTAIQTPSSTEADDYFTATISAIIDASC</sequence>
<dbReference type="Proteomes" id="UP000197692">
    <property type="component" value="Unassembled WGS sequence"/>
</dbReference>
<reference evidence="2" key="1">
    <citation type="submission" date="2016-02" db="EMBL/GenBank/DDBJ databases">
        <title>Genomic analyses of a collection of pathogenic Corynebacterium diphtheriae.</title>
        <authorList>
            <person name="Sangal V."/>
            <person name="Titov L."/>
        </authorList>
    </citation>
    <scope>NUCLEOTIDE SEQUENCE [LARGE SCALE GENOMIC DNA]</scope>
    <source>
        <strain evidence="2">1438</strain>
    </source>
</reference>
<organism evidence="1 2">
    <name type="scientific">Corynebacterium diphtheriae bv. mitis</name>
    <dbReference type="NCBI Taxonomy" id="1806053"/>
    <lineage>
        <taxon>Bacteria</taxon>
        <taxon>Bacillati</taxon>
        <taxon>Actinomycetota</taxon>
        <taxon>Actinomycetes</taxon>
        <taxon>Mycobacteriales</taxon>
        <taxon>Corynebacteriaceae</taxon>
        <taxon>Corynebacterium</taxon>
    </lineage>
</organism>
<proteinExistence type="predicted"/>
<protein>
    <submittedName>
        <fullName evidence="1">TetR family transcriptional regulator</fullName>
    </submittedName>
</protein>
<dbReference type="AlphaFoldDB" id="A0A854NH60"/>
<accession>A0A854NH60</accession>
<evidence type="ECO:0000313" key="2">
    <source>
        <dbReference type="Proteomes" id="UP000197692"/>
    </source>
</evidence>
<name>A0A854NH60_CORDP</name>
<dbReference type="EMBL" id="LSZF01000024">
    <property type="protein sequence ID" value="OWM35130.1"/>
    <property type="molecule type" value="Genomic_DNA"/>
</dbReference>
<evidence type="ECO:0000313" key="1">
    <source>
        <dbReference type="EMBL" id="OWM35130.1"/>
    </source>
</evidence>
<comment type="caution">
    <text evidence="1">The sequence shown here is derived from an EMBL/GenBank/DDBJ whole genome shotgun (WGS) entry which is preliminary data.</text>
</comment>
<gene>
    <name evidence="1" type="ORF">AY602_04740</name>
</gene>